<dbReference type="Proteomes" id="UP001154282">
    <property type="component" value="Unassembled WGS sequence"/>
</dbReference>
<protein>
    <submittedName>
        <fullName evidence="1">Uncharacterized protein</fullName>
    </submittedName>
</protein>
<accession>A0AAV0MGY5</accession>
<name>A0AAV0MGY5_9ROSI</name>
<comment type="caution">
    <text evidence="1">The sequence shown here is derived from an EMBL/GenBank/DDBJ whole genome shotgun (WGS) entry which is preliminary data.</text>
</comment>
<evidence type="ECO:0000313" key="1">
    <source>
        <dbReference type="EMBL" id="CAI0445411.1"/>
    </source>
</evidence>
<dbReference type="EMBL" id="CAMGYJ010000007">
    <property type="protein sequence ID" value="CAI0445411.1"/>
    <property type="molecule type" value="Genomic_DNA"/>
</dbReference>
<keyword evidence="2" id="KW-1185">Reference proteome</keyword>
<gene>
    <name evidence="1" type="ORF">LITE_LOCUS28548</name>
</gene>
<evidence type="ECO:0000313" key="2">
    <source>
        <dbReference type="Proteomes" id="UP001154282"/>
    </source>
</evidence>
<organism evidence="1 2">
    <name type="scientific">Linum tenue</name>
    <dbReference type="NCBI Taxonomy" id="586396"/>
    <lineage>
        <taxon>Eukaryota</taxon>
        <taxon>Viridiplantae</taxon>
        <taxon>Streptophyta</taxon>
        <taxon>Embryophyta</taxon>
        <taxon>Tracheophyta</taxon>
        <taxon>Spermatophyta</taxon>
        <taxon>Magnoliopsida</taxon>
        <taxon>eudicotyledons</taxon>
        <taxon>Gunneridae</taxon>
        <taxon>Pentapetalae</taxon>
        <taxon>rosids</taxon>
        <taxon>fabids</taxon>
        <taxon>Malpighiales</taxon>
        <taxon>Linaceae</taxon>
        <taxon>Linum</taxon>
    </lineage>
</organism>
<proteinExistence type="predicted"/>
<sequence length="19" mass="1998">MILASSKSSASTARSQMLE</sequence>
<dbReference type="AlphaFoldDB" id="A0AAV0MGY5"/>
<reference evidence="1" key="1">
    <citation type="submission" date="2022-08" db="EMBL/GenBank/DDBJ databases">
        <authorList>
            <person name="Gutierrez-Valencia J."/>
        </authorList>
    </citation>
    <scope>NUCLEOTIDE SEQUENCE</scope>
</reference>